<dbReference type="Proteomes" id="UP000467636">
    <property type="component" value="Chromosome"/>
</dbReference>
<evidence type="ECO:0000256" key="3">
    <source>
        <dbReference type="ARBA" id="ARBA00022832"/>
    </source>
</evidence>
<reference evidence="9 10" key="1">
    <citation type="journal article" date="2019" name="Emerg. Microbes Infect.">
        <title>Comprehensive subspecies identification of 175 nontuberculous mycobacteria species based on 7547 genomic profiles.</title>
        <authorList>
            <person name="Matsumoto Y."/>
            <person name="Kinjo T."/>
            <person name="Motooka D."/>
            <person name="Nabeya D."/>
            <person name="Jung N."/>
            <person name="Uechi K."/>
            <person name="Horii T."/>
            <person name="Iida T."/>
            <person name="Fujita J."/>
            <person name="Nakamura S."/>
        </authorList>
    </citation>
    <scope>NUCLEOTIDE SEQUENCE [LARGE SCALE GENOMIC DNA]</scope>
    <source>
        <strain evidence="9 10">JCM 12143</strain>
    </source>
</reference>
<evidence type="ECO:0000256" key="8">
    <source>
        <dbReference type="RuleBase" id="RU003707"/>
    </source>
</evidence>
<dbReference type="Pfam" id="PF00378">
    <property type="entry name" value="ECH_1"/>
    <property type="match status" value="1"/>
</dbReference>
<evidence type="ECO:0000256" key="6">
    <source>
        <dbReference type="ARBA" id="ARBA00023709"/>
    </source>
</evidence>
<protein>
    <submittedName>
        <fullName evidence="9">3-hydroxybutyryl-CoA dehydratase</fullName>
    </submittedName>
</protein>
<dbReference type="EMBL" id="AP022564">
    <property type="protein sequence ID" value="BBX24045.1"/>
    <property type="molecule type" value="Genomic_DNA"/>
</dbReference>
<dbReference type="PANTHER" id="PTHR11941:SF169">
    <property type="entry name" value="(7AS)-7A-METHYL-1,5-DIOXO-2,3,5,6,7,7A-HEXAHYDRO-1H-INDENE-CARBOXYL-COA HYDROLASE"/>
    <property type="match status" value="1"/>
</dbReference>
<accession>A0AAD1I0E8</accession>
<dbReference type="GO" id="GO:0006635">
    <property type="term" value="P:fatty acid beta-oxidation"/>
    <property type="evidence" value="ECO:0007669"/>
    <property type="project" value="TreeGrafter"/>
</dbReference>
<dbReference type="CDD" id="cd06558">
    <property type="entry name" value="crotonase-like"/>
    <property type="match status" value="1"/>
</dbReference>
<sequence length="260" mass="27851">MSDYQAIRYDRRGHVGTLTLARPHKRNALNPAMRAELVELGGQLLADETLRCLVVTGDGPSFCAGIDLAEDMAGTLAAFAEQPLNDETVELGLQVAGTFEWIPTLGCPSVAAVRGHAYGAGLQLALACDFRIFSRDARVGLTETRYGLLPDMGATFRLPRIVGEGRARELILLGEVIGADEALRIGLVNRVVDDDELDSAAVEFAERLAGQPPLAVRGARRAMEAGRGLDDFASLRAAVAEQARCLASEEFNQSVSTERG</sequence>
<keyword evidence="10" id="KW-1185">Reference proteome</keyword>
<name>A0AAD1I0E8_9MYCO</name>
<keyword evidence="5" id="KW-0456">Lyase</keyword>
<evidence type="ECO:0000256" key="7">
    <source>
        <dbReference type="ARBA" id="ARBA00023717"/>
    </source>
</evidence>
<dbReference type="AlphaFoldDB" id="A0AAD1I0E8"/>
<gene>
    <name evidence="9" type="ORF">MTER_34560</name>
</gene>
<evidence type="ECO:0000313" key="9">
    <source>
        <dbReference type="EMBL" id="BBX24045.1"/>
    </source>
</evidence>
<dbReference type="SUPFAM" id="SSF52096">
    <property type="entry name" value="ClpP/crotonase"/>
    <property type="match status" value="1"/>
</dbReference>
<dbReference type="GO" id="GO:0004300">
    <property type="term" value="F:enoyl-CoA hydratase activity"/>
    <property type="evidence" value="ECO:0007669"/>
    <property type="project" value="UniProtKB-EC"/>
</dbReference>
<evidence type="ECO:0000256" key="4">
    <source>
        <dbReference type="ARBA" id="ARBA00023098"/>
    </source>
</evidence>
<keyword evidence="3" id="KW-0276">Fatty acid metabolism</keyword>
<keyword evidence="4" id="KW-0443">Lipid metabolism</keyword>
<dbReference type="InterPro" id="IPR001753">
    <property type="entry name" value="Enoyl-CoA_hydra/iso"/>
</dbReference>
<dbReference type="InterPro" id="IPR029045">
    <property type="entry name" value="ClpP/crotonase-like_dom_sf"/>
</dbReference>
<proteinExistence type="inferred from homology"/>
<comment type="catalytic activity">
    <reaction evidence="6">
        <text>a (3S)-3-hydroxyacyl-CoA = a (2E)-enoyl-CoA + H2O</text>
        <dbReference type="Rhea" id="RHEA:16105"/>
        <dbReference type="ChEBI" id="CHEBI:15377"/>
        <dbReference type="ChEBI" id="CHEBI:57318"/>
        <dbReference type="ChEBI" id="CHEBI:58856"/>
        <dbReference type="EC" id="4.2.1.17"/>
    </reaction>
</comment>
<comment type="function">
    <text evidence="1">Could possibly oxidize fatty acids using specific components.</text>
</comment>
<dbReference type="InterPro" id="IPR018376">
    <property type="entry name" value="Enoyl-CoA_hyd/isom_CS"/>
</dbReference>
<dbReference type="PANTHER" id="PTHR11941">
    <property type="entry name" value="ENOYL-COA HYDRATASE-RELATED"/>
    <property type="match status" value="1"/>
</dbReference>
<evidence type="ECO:0000313" key="10">
    <source>
        <dbReference type="Proteomes" id="UP000467636"/>
    </source>
</evidence>
<comment type="catalytic activity">
    <reaction evidence="7">
        <text>a 4-saturated-(3S)-3-hydroxyacyl-CoA = a (3E)-enoyl-CoA + H2O</text>
        <dbReference type="Rhea" id="RHEA:20724"/>
        <dbReference type="ChEBI" id="CHEBI:15377"/>
        <dbReference type="ChEBI" id="CHEBI:58521"/>
        <dbReference type="ChEBI" id="CHEBI:137480"/>
        <dbReference type="EC" id="4.2.1.17"/>
    </reaction>
</comment>
<comment type="similarity">
    <text evidence="2 8">Belongs to the enoyl-CoA hydratase/isomerase family.</text>
</comment>
<dbReference type="RefSeq" id="WP_085259763.1">
    <property type="nucleotide sequence ID" value="NZ_AP022564.1"/>
</dbReference>
<organism evidence="9 10">
    <name type="scientific">Mycolicibacter terrae</name>
    <dbReference type="NCBI Taxonomy" id="1788"/>
    <lineage>
        <taxon>Bacteria</taxon>
        <taxon>Bacillati</taxon>
        <taxon>Actinomycetota</taxon>
        <taxon>Actinomycetes</taxon>
        <taxon>Mycobacteriales</taxon>
        <taxon>Mycobacteriaceae</taxon>
        <taxon>Mycolicibacter</taxon>
    </lineage>
</organism>
<dbReference type="PROSITE" id="PS00166">
    <property type="entry name" value="ENOYL_COA_HYDRATASE"/>
    <property type="match status" value="1"/>
</dbReference>
<evidence type="ECO:0000256" key="1">
    <source>
        <dbReference type="ARBA" id="ARBA00002994"/>
    </source>
</evidence>
<dbReference type="Gene3D" id="3.90.226.10">
    <property type="entry name" value="2-enoyl-CoA Hydratase, Chain A, domain 1"/>
    <property type="match status" value="1"/>
</dbReference>
<evidence type="ECO:0000256" key="5">
    <source>
        <dbReference type="ARBA" id="ARBA00023239"/>
    </source>
</evidence>
<evidence type="ECO:0000256" key="2">
    <source>
        <dbReference type="ARBA" id="ARBA00005254"/>
    </source>
</evidence>